<reference evidence="2" key="1">
    <citation type="journal article" date="2006" name="PLoS Biol.">
        <title>Macronuclear genome sequence of the ciliate Tetrahymena thermophila, a model eukaryote.</title>
        <authorList>
            <person name="Eisen J.A."/>
            <person name="Coyne R.S."/>
            <person name="Wu M."/>
            <person name="Wu D."/>
            <person name="Thiagarajan M."/>
            <person name="Wortman J.R."/>
            <person name="Badger J.H."/>
            <person name="Ren Q."/>
            <person name="Amedeo P."/>
            <person name="Jones K.M."/>
            <person name="Tallon L.J."/>
            <person name="Delcher A.L."/>
            <person name="Salzberg S.L."/>
            <person name="Silva J.C."/>
            <person name="Haas B.J."/>
            <person name="Majoros W.H."/>
            <person name="Farzad M."/>
            <person name="Carlton J.M."/>
            <person name="Smith R.K. Jr."/>
            <person name="Garg J."/>
            <person name="Pearlman R.E."/>
            <person name="Karrer K.M."/>
            <person name="Sun L."/>
            <person name="Manning G."/>
            <person name="Elde N.C."/>
            <person name="Turkewitz A.P."/>
            <person name="Asai D.J."/>
            <person name="Wilkes D.E."/>
            <person name="Wang Y."/>
            <person name="Cai H."/>
            <person name="Collins K."/>
            <person name="Stewart B.A."/>
            <person name="Lee S.R."/>
            <person name="Wilamowska K."/>
            <person name="Weinberg Z."/>
            <person name="Ruzzo W.L."/>
            <person name="Wloga D."/>
            <person name="Gaertig J."/>
            <person name="Frankel J."/>
            <person name="Tsao C.-C."/>
            <person name="Gorovsky M.A."/>
            <person name="Keeling P.J."/>
            <person name="Waller R.F."/>
            <person name="Patron N.J."/>
            <person name="Cherry J.M."/>
            <person name="Stover N.A."/>
            <person name="Krieger C.J."/>
            <person name="del Toro C."/>
            <person name="Ryder H.F."/>
            <person name="Williamson S.C."/>
            <person name="Barbeau R.A."/>
            <person name="Hamilton E.P."/>
            <person name="Orias E."/>
        </authorList>
    </citation>
    <scope>NUCLEOTIDE SEQUENCE [LARGE SCALE GENOMIC DNA]</scope>
    <source>
        <strain evidence="2">SB210</strain>
    </source>
</reference>
<dbReference type="EMBL" id="GG662749">
    <property type="protein sequence ID" value="EAR92506.2"/>
    <property type="molecule type" value="Genomic_DNA"/>
</dbReference>
<dbReference type="HOGENOM" id="CLU_013044_1_1_1"/>
<evidence type="ECO:0000313" key="2">
    <source>
        <dbReference type="Proteomes" id="UP000009168"/>
    </source>
</evidence>
<dbReference type="OrthoDB" id="302623at2759"/>
<proteinExistence type="predicted"/>
<accession>Q236J4</accession>
<evidence type="ECO:0000313" key="1">
    <source>
        <dbReference type="EMBL" id="EAR92506.2"/>
    </source>
</evidence>
<organism evidence="1 2">
    <name type="scientific">Tetrahymena thermophila (strain SB210)</name>
    <dbReference type="NCBI Taxonomy" id="312017"/>
    <lineage>
        <taxon>Eukaryota</taxon>
        <taxon>Sar</taxon>
        <taxon>Alveolata</taxon>
        <taxon>Ciliophora</taxon>
        <taxon>Intramacronucleata</taxon>
        <taxon>Oligohymenophorea</taxon>
        <taxon>Hymenostomatida</taxon>
        <taxon>Tetrahymenina</taxon>
        <taxon>Tetrahymenidae</taxon>
        <taxon>Tetrahymena</taxon>
    </lineage>
</organism>
<dbReference type="AlphaFoldDB" id="Q236J4"/>
<dbReference type="GeneID" id="7827607"/>
<dbReference type="RefSeq" id="XP_001012751.2">
    <property type="nucleotide sequence ID" value="XM_001012751.2"/>
</dbReference>
<dbReference type="InParanoid" id="Q236J4"/>
<dbReference type="Proteomes" id="UP000009168">
    <property type="component" value="Unassembled WGS sequence"/>
</dbReference>
<dbReference type="KEGG" id="tet:TTHERM_00088020"/>
<protein>
    <submittedName>
        <fullName evidence="1">AMP-binding enzyme family protein</fullName>
    </submittedName>
</protein>
<keyword evidence="2" id="KW-1185">Reference proteome</keyword>
<sequence>MTILFYFVYLSKQYFYNEIAPKFRQQSFISEQVDIPLQEELFAFRYEYNTNQNIEDLEAQNNKTYIMNYALLNYQNGSHTNLTRLQIVKCSHPDLQGYNCIDYSNLQNSTISFNQKQNILSQVILLVYGCYQKSSFKQDVPSNCANQSDVLNIINGSRAGLRLKFLTSQFNTTTQKEQTSFKNQFIFFRGGLLNINTVSVQSQVTTVSKGLLVQTENVFSSPISYGFQSQSFDSSSSLQQSPYCEVAIQPDEIVYSIQINYPIFPEVLALVNSTFALLMTLGFFARMVSQRFIKQNFLMLFFQNMYQDSLEQLLIQNKLLEENQVVFLEKKMKEYEVAEENVGSKSINFEEQQRSVMDKSKQNNQLNTLYSSKPLQTEDIYFQTQNDEIKEEKYDIYKSIPSHSPTQLENVIGKGLNSISQMQKNLSEISQTVLKDVSKINNRRRTLSYRDKASNKIELTIGIKEKIKQNNENSKLPELKDYNLSSSQAQQYLKTEDFYSKKLRLTTDNQIMLKAQKIFLEDKSWNTAKTDKISKQLGKQTKKAIEEQLNKNLDILELYKDIIFLKKAALILLSKEQLAALKLIGCSTFYLNNISNKEDKNSSKENKISYFEKQLDILSQESLQSKYIQKFLTKCQKSENLEDVDYRIISSILRSN</sequence>
<gene>
    <name evidence="1" type="ORF">TTHERM_00088020</name>
</gene>
<name>Q236J4_TETTS</name>